<feature type="transmembrane region" description="Helical" evidence="1">
    <location>
        <begin position="202"/>
        <end position="235"/>
    </location>
</feature>
<keyword evidence="1" id="KW-1133">Transmembrane helix</keyword>
<name>A0A7W6EXX9_9SPHN</name>
<dbReference type="Proteomes" id="UP000562395">
    <property type="component" value="Unassembled WGS sequence"/>
</dbReference>
<feature type="transmembrane region" description="Helical" evidence="1">
    <location>
        <begin position="38"/>
        <end position="56"/>
    </location>
</feature>
<dbReference type="RefSeq" id="WP_183615039.1">
    <property type="nucleotide sequence ID" value="NZ_JACICY010000016.1"/>
</dbReference>
<feature type="transmembrane region" description="Helical" evidence="1">
    <location>
        <begin position="95"/>
        <end position="115"/>
    </location>
</feature>
<sequence length="434" mass="46335">MPLHLSAAGADRSERALALLIGFATFTMSMHVLRLGPINVTVSDAALVACLVLLVTRQQLNHVPFGKLSFAWCAGLSLMLGGLLVSSVVNGDPLRWINVAAQYLFAWLLLPMVLFSFTRERMQRCTLLFVYGVTASQAFSIAASYTLPQGTLTALFGPGFVMGNGRLGALTGEGNWNGAVIAFAFPMLINAMQRGNIAKWPALLCIVFMLWGLVACASFTGFGATAAAVAITIGITSPRRLFTVGLPLAGLVVAYLVSGLPLPGIFEQRVAGALTSGDLSHAGTFAGRSQLIVEAWKLSSETILLGFGVDRYREVSTLGAPVHQFFLLILTEGSAFALCGLLMLMTMLWVKAVQANRVSRSDGATAVAVLVVFCIFTSAVPHMYTRLWIGPVLLALAAAARQARPQDWIEGTARVVRSARARSRARSATKEQLA</sequence>
<keyword evidence="3" id="KW-1185">Reference proteome</keyword>
<keyword evidence="1" id="KW-0472">Membrane</keyword>
<feature type="transmembrane region" description="Helical" evidence="1">
    <location>
        <begin position="325"/>
        <end position="352"/>
    </location>
</feature>
<evidence type="ECO:0000313" key="2">
    <source>
        <dbReference type="EMBL" id="MBB3862565.1"/>
    </source>
</evidence>
<organism evidence="2 3">
    <name type="scientific">Novosphingobium hassiacum</name>
    <dbReference type="NCBI Taxonomy" id="173676"/>
    <lineage>
        <taxon>Bacteria</taxon>
        <taxon>Pseudomonadati</taxon>
        <taxon>Pseudomonadota</taxon>
        <taxon>Alphaproteobacteria</taxon>
        <taxon>Sphingomonadales</taxon>
        <taxon>Sphingomonadaceae</taxon>
        <taxon>Novosphingobium</taxon>
    </lineage>
</organism>
<dbReference type="EMBL" id="JACICY010000016">
    <property type="protein sequence ID" value="MBB3862565.1"/>
    <property type="molecule type" value="Genomic_DNA"/>
</dbReference>
<evidence type="ECO:0000256" key="1">
    <source>
        <dbReference type="SAM" id="Phobius"/>
    </source>
</evidence>
<feature type="transmembrane region" description="Helical" evidence="1">
    <location>
        <begin position="167"/>
        <end position="190"/>
    </location>
</feature>
<gene>
    <name evidence="2" type="ORF">GGQ88_003866</name>
</gene>
<feature type="transmembrane region" description="Helical" evidence="1">
    <location>
        <begin position="127"/>
        <end position="147"/>
    </location>
</feature>
<comment type="caution">
    <text evidence="2">The sequence shown here is derived from an EMBL/GenBank/DDBJ whole genome shotgun (WGS) entry which is preliminary data.</text>
</comment>
<dbReference type="AlphaFoldDB" id="A0A7W6EXX9"/>
<proteinExistence type="predicted"/>
<feature type="transmembrane region" description="Helical" evidence="1">
    <location>
        <begin position="364"/>
        <end position="384"/>
    </location>
</feature>
<protein>
    <recommendedName>
        <fullName evidence="4">O-antigen ligase domain-containing protein</fullName>
    </recommendedName>
</protein>
<evidence type="ECO:0008006" key="4">
    <source>
        <dbReference type="Google" id="ProtNLM"/>
    </source>
</evidence>
<feature type="transmembrane region" description="Helical" evidence="1">
    <location>
        <begin position="68"/>
        <end position="89"/>
    </location>
</feature>
<feature type="transmembrane region" description="Helical" evidence="1">
    <location>
        <begin position="241"/>
        <end position="262"/>
    </location>
</feature>
<evidence type="ECO:0000313" key="3">
    <source>
        <dbReference type="Proteomes" id="UP000562395"/>
    </source>
</evidence>
<reference evidence="2 3" key="1">
    <citation type="submission" date="2020-08" db="EMBL/GenBank/DDBJ databases">
        <title>Genomic Encyclopedia of Type Strains, Phase IV (KMG-IV): sequencing the most valuable type-strain genomes for metagenomic binning, comparative biology and taxonomic classification.</title>
        <authorList>
            <person name="Goeker M."/>
        </authorList>
    </citation>
    <scope>NUCLEOTIDE SEQUENCE [LARGE SCALE GENOMIC DNA]</scope>
    <source>
        <strain evidence="2 3">DSM 14552</strain>
    </source>
</reference>
<accession>A0A7W6EXX9</accession>
<keyword evidence="1" id="KW-0812">Transmembrane</keyword>